<comment type="caution">
    <text evidence="2">The sequence shown here is derived from an EMBL/GenBank/DDBJ whole genome shotgun (WGS) entry which is preliminary data.</text>
</comment>
<evidence type="ECO:0000256" key="1">
    <source>
        <dbReference type="SAM" id="MobiDB-lite"/>
    </source>
</evidence>
<sequence length="194" mass="20244">MASQSLRLRLPTTNPTSSSPPIPSFHVSLPPSHHLPGLAAACRSLPPPPALLSKSLDSSSLNSNKIFSQCRRGRRNQEPPGHSGMRGGATVLCCDAGPAERVLEHAADGGGGGNGEMAGYIQRSVDGEGDAELVSKYSVGAAAIVGDQRSVRPVFESVQKYYSPVFDALDLSPLLAFSVLGVLGSILNNSMGMY</sequence>
<dbReference type="Proteomes" id="UP000288805">
    <property type="component" value="Unassembled WGS sequence"/>
</dbReference>
<evidence type="ECO:0000313" key="3">
    <source>
        <dbReference type="Proteomes" id="UP000288805"/>
    </source>
</evidence>
<evidence type="ECO:0000313" key="2">
    <source>
        <dbReference type="EMBL" id="RVW80099.1"/>
    </source>
</evidence>
<accession>A0A438H6S7</accession>
<dbReference type="EMBL" id="QGNW01000270">
    <property type="protein sequence ID" value="RVW80099.1"/>
    <property type="molecule type" value="Genomic_DNA"/>
</dbReference>
<proteinExistence type="predicted"/>
<protein>
    <submittedName>
        <fullName evidence="2">Uncharacterized protein</fullName>
    </submittedName>
</protein>
<organism evidence="2 3">
    <name type="scientific">Vitis vinifera</name>
    <name type="common">Grape</name>
    <dbReference type="NCBI Taxonomy" id="29760"/>
    <lineage>
        <taxon>Eukaryota</taxon>
        <taxon>Viridiplantae</taxon>
        <taxon>Streptophyta</taxon>
        <taxon>Embryophyta</taxon>
        <taxon>Tracheophyta</taxon>
        <taxon>Spermatophyta</taxon>
        <taxon>Magnoliopsida</taxon>
        <taxon>eudicotyledons</taxon>
        <taxon>Gunneridae</taxon>
        <taxon>Pentapetalae</taxon>
        <taxon>rosids</taxon>
        <taxon>Vitales</taxon>
        <taxon>Vitaceae</taxon>
        <taxon>Viteae</taxon>
        <taxon>Vitis</taxon>
    </lineage>
</organism>
<reference evidence="2 3" key="1">
    <citation type="journal article" date="2018" name="PLoS Genet.">
        <title>Population sequencing reveals clonal diversity and ancestral inbreeding in the grapevine cultivar Chardonnay.</title>
        <authorList>
            <person name="Roach M.J."/>
            <person name="Johnson D.L."/>
            <person name="Bohlmann J."/>
            <person name="van Vuuren H.J."/>
            <person name="Jones S.J."/>
            <person name="Pretorius I.S."/>
            <person name="Schmidt S.A."/>
            <person name="Borneman A.R."/>
        </authorList>
    </citation>
    <scope>NUCLEOTIDE SEQUENCE [LARGE SCALE GENOMIC DNA]</scope>
    <source>
        <strain evidence="3">cv. Chardonnay</strain>
        <tissue evidence="2">Leaf</tissue>
    </source>
</reference>
<dbReference type="AlphaFoldDB" id="A0A438H6S7"/>
<name>A0A438H6S7_VITVI</name>
<feature type="region of interest" description="Disordered" evidence="1">
    <location>
        <begin position="1"/>
        <end position="28"/>
    </location>
</feature>
<gene>
    <name evidence="2" type="ORF">CK203_052444</name>
</gene>